<evidence type="ECO:0000259" key="7">
    <source>
        <dbReference type="Pfam" id="PF00892"/>
    </source>
</evidence>
<name>A0A4Q1UTK3_9BRAD</name>
<evidence type="ECO:0000256" key="3">
    <source>
        <dbReference type="ARBA" id="ARBA00022692"/>
    </source>
</evidence>
<accession>A0A4Q1UTK3</accession>
<dbReference type="RefSeq" id="WP_129273337.1">
    <property type="nucleotide sequence ID" value="NZ_MZXW01000035.1"/>
</dbReference>
<feature type="domain" description="EamA" evidence="7">
    <location>
        <begin position="10"/>
        <end position="142"/>
    </location>
</feature>
<dbReference type="SUPFAM" id="SSF103481">
    <property type="entry name" value="Multidrug resistance efflux transporter EmrE"/>
    <property type="match status" value="2"/>
</dbReference>
<feature type="transmembrane region" description="Helical" evidence="6">
    <location>
        <begin position="222"/>
        <end position="244"/>
    </location>
</feature>
<evidence type="ECO:0000256" key="4">
    <source>
        <dbReference type="ARBA" id="ARBA00022989"/>
    </source>
</evidence>
<feature type="transmembrane region" description="Helical" evidence="6">
    <location>
        <begin position="68"/>
        <end position="90"/>
    </location>
</feature>
<dbReference type="OrthoDB" id="9812547at2"/>
<feature type="transmembrane region" description="Helical" evidence="6">
    <location>
        <begin position="251"/>
        <end position="271"/>
    </location>
</feature>
<dbReference type="PANTHER" id="PTHR32322">
    <property type="entry name" value="INNER MEMBRANE TRANSPORTER"/>
    <property type="match status" value="1"/>
</dbReference>
<keyword evidence="3 6" id="KW-0812">Transmembrane</keyword>
<feature type="transmembrane region" description="Helical" evidence="6">
    <location>
        <begin position="277"/>
        <end position="296"/>
    </location>
</feature>
<feature type="transmembrane region" description="Helical" evidence="6">
    <location>
        <begin position="124"/>
        <end position="143"/>
    </location>
</feature>
<dbReference type="InterPro" id="IPR037185">
    <property type="entry name" value="EmrE-like"/>
</dbReference>
<comment type="similarity">
    <text evidence="2">Belongs to the EamA transporter family.</text>
</comment>
<protein>
    <submittedName>
        <fullName evidence="8">Permease</fullName>
    </submittedName>
</protein>
<feature type="transmembrane region" description="Helical" evidence="6">
    <location>
        <begin position="96"/>
        <end position="117"/>
    </location>
</feature>
<comment type="caution">
    <text evidence="8">The sequence shown here is derived from an EMBL/GenBank/DDBJ whole genome shotgun (WGS) entry which is preliminary data.</text>
</comment>
<sequence length="315" mass="32549">MRLSRVHLAIIAAFAAIYIIWGSTYLALALALQSLPPFTLMAARCLVGGAVLYGAARATGASSPSPRTCIVASVCGVLFFVGCHGVLAYAQQRVHSGLAAVFLATIPLWIVLLQLVFSGSERPTWKTVTFLIPGIAGVALIASHEASAGSGGLRASDVLLLLGAALSWAAGTFVSERHSGAFSPVGLSGLELLVGGVVLLAVGATRGEFSSLHLSNVSVASIAGWAYLTLMGTVVAFAAYTWLLKQVPTTLVATYTFVNPIIAVLLGWAFLGETPSLWMLGGAALVIASVAGLLLMRGKSPGTARKSWSVQLSAR</sequence>
<dbReference type="InterPro" id="IPR000620">
    <property type="entry name" value="EamA_dom"/>
</dbReference>
<evidence type="ECO:0000256" key="6">
    <source>
        <dbReference type="SAM" id="Phobius"/>
    </source>
</evidence>
<evidence type="ECO:0000256" key="5">
    <source>
        <dbReference type="ARBA" id="ARBA00023136"/>
    </source>
</evidence>
<feature type="transmembrane region" description="Helical" evidence="6">
    <location>
        <begin position="7"/>
        <end position="32"/>
    </location>
</feature>
<comment type="subcellular location">
    <subcellularLocation>
        <location evidence="1">Membrane</location>
        <topology evidence="1">Multi-pass membrane protein</topology>
    </subcellularLocation>
</comment>
<evidence type="ECO:0000313" key="9">
    <source>
        <dbReference type="Proteomes" id="UP000290819"/>
    </source>
</evidence>
<dbReference type="GO" id="GO:0016020">
    <property type="term" value="C:membrane"/>
    <property type="evidence" value="ECO:0007669"/>
    <property type="project" value="UniProtKB-SubCell"/>
</dbReference>
<evidence type="ECO:0000256" key="2">
    <source>
        <dbReference type="ARBA" id="ARBA00007362"/>
    </source>
</evidence>
<feature type="transmembrane region" description="Helical" evidence="6">
    <location>
        <begin position="155"/>
        <end position="174"/>
    </location>
</feature>
<reference evidence="8 9" key="1">
    <citation type="submission" date="2017-03" db="EMBL/GenBank/DDBJ databases">
        <authorList>
            <person name="Safronova V.I."/>
            <person name="Sazanova A.L."/>
            <person name="Chirak E.R."/>
        </authorList>
    </citation>
    <scope>NUCLEOTIDE SEQUENCE [LARGE SCALE GENOMIC DNA]</scope>
    <source>
        <strain evidence="8 9">Opo-243</strain>
    </source>
</reference>
<proteinExistence type="inferred from homology"/>
<dbReference type="Proteomes" id="UP000290819">
    <property type="component" value="Unassembled WGS sequence"/>
</dbReference>
<evidence type="ECO:0000256" key="1">
    <source>
        <dbReference type="ARBA" id="ARBA00004141"/>
    </source>
</evidence>
<keyword evidence="9" id="KW-1185">Reference proteome</keyword>
<keyword evidence="4 6" id="KW-1133">Transmembrane helix</keyword>
<dbReference type="AlphaFoldDB" id="A0A4Q1UTK3"/>
<gene>
    <name evidence="8" type="ORF">B5V03_26425</name>
</gene>
<feature type="transmembrane region" description="Helical" evidence="6">
    <location>
        <begin position="181"/>
        <end position="202"/>
    </location>
</feature>
<organism evidence="8 9">
    <name type="scientific">Bradyrhizobium betae</name>
    <dbReference type="NCBI Taxonomy" id="244734"/>
    <lineage>
        <taxon>Bacteria</taxon>
        <taxon>Pseudomonadati</taxon>
        <taxon>Pseudomonadota</taxon>
        <taxon>Alphaproteobacteria</taxon>
        <taxon>Hyphomicrobiales</taxon>
        <taxon>Nitrobacteraceae</taxon>
        <taxon>Bradyrhizobium</taxon>
    </lineage>
</organism>
<dbReference type="Pfam" id="PF00892">
    <property type="entry name" value="EamA"/>
    <property type="match status" value="2"/>
</dbReference>
<evidence type="ECO:0000313" key="8">
    <source>
        <dbReference type="EMBL" id="RXT42031.1"/>
    </source>
</evidence>
<dbReference type="InterPro" id="IPR050638">
    <property type="entry name" value="AA-Vitamin_Transporters"/>
</dbReference>
<keyword evidence="5 6" id="KW-0472">Membrane</keyword>
<feature type="transmembrane region" description="Helical" evidence="6">
    <location>
        <begin position="38"/>
        <end position="56"/>
    </location>
</feature>
<dbReference type="Gene3D" id="1.10.3730.20">
    <property type="match status" value="1"/>
</dbReference>
<dbReference type="PANTHER" id="PTHR32322:SF2">
    <property type="entry name" value="EAMA DOMAIN-CONTAINING PROTEIN"/>
    <property type="match status" value="1"/>
</dbReference>
<feature type="domain" description="EamA" evidence="7">
    <location>
        <begin position="158"/>
        <end position="294"/>
    </location>
</feature>
<dbReference type="EMBL" id="MZXW01000035">
    <property type="protein sequence ID" value="RXT42031.1"/>
    <property type="molecule type" value="Genomic_DNA"/>
</dbReference>